<comment type="subcellular location">
    <subcellularLocation>
        <location evidence="2 16">Cytoplasm</location>
    </subcellularLocation>
</comment>
<comment type="function">
    <text evidence="1 16">Is required not only for elongation of protein synthesis but also for the initiation of all mRNA translation through initiator tRNA(fMet) aminoacylation.</text>
</comment>
<evidence type="ECO:0000256" key="8">
    <source>
        <dbReference type="ARBA" id="ARBA00022723"/>
    </source>
</evidence>
<dbReference type="RefSeq" id="WP_119329933.1">
    <property type="nucleotide sequence ID" value="NZ_JBHSJH010000002.1"/>
</dbReference>
<evidence type="ECO:0000256" key="12">
    <source>
        <dbReference type="ARBA" id="ARBA00022884"/>
    </source>
</evidence>
<dbReference type="InterPro" id="IPR033911">
    <property type="entry name" value="MetRS_core"/>
</dbReference>
<dbReference type="InterPro" id="IPR001412">
    <property type="entry name" value="aa-tRNA-synth_I_CS"/>
</dbReference>
<evidence type="ECO:0000256" key="13">
    <source>
        <dbReference type="ARBA" id="ARBA00022917"/>
    </source>
</evidence>
<evidence type="ECO:0000256" key="5">
    <source>
        <dbReference type="ARBA" id="ARBA00022490"/>
    </source>
</evidence>
<gene>
    <name evidence="16 18" type="primary">metG</name>
    <name evidence="18" type="ORF">ACFPDQ_05800</name>
</gene>
<keyword evidence="8 16" id="KW-0479">Metal-binding</keyword>
<dbReference type="SUPFAM" id="SSF47323">
    <property type="entry name" value="Anticodon-binding domain of a subclass of class I aminoacyl-tRNA synthetases"/>
    <property type="match status" value="1"/>
</dbReference>
<evidence type="ECO:0000256" key="7">
    <source>
        <dbReference type="ARBA" id="ARBA00022598"/>
    </source>
</evidence>
<comment type="similarity">
    <text evidence="3 16">Belongs to the class-I aminoacyl-tRNA synthetase family. MetG type 1 subfamily.</text>
</comment>
<evidence type="ECO:0000256" key="15">
    <source>
        <dbReference type="ARBA" id="ARBA00047364"/>
    </source>
</evidence>
<dbReference type="GO" id="GO:0004825">
    <property type="term" value="F:methionine-tRNA ligase activity"/>
    <property type="evidence" value="ECO:0007669"/>
    <property type="project" value="UniProtKB-EC"/>
</dbReference>
<comment type="cofactor">
    <cofactor evidence="16">
        <name>Zn(2+)</name>
        <dbReference type="ChEBI" id="CHEBI:29105"/>
    </cofactor>
    <text evidence="16">Binds 1 zinc ion per subunit.</text>
</comment>
<dbReference type="HAMAP" id="MF_00098">
    <property type="entry name" value="Met_tRNA_synth_type1"/>
    <property type="match status" value="1"/>
</dbReference>
<evidence type="ECO:0000256" key="9">
    <source>
        <dbReference type="ARBA" id="ARBA00022741"/>
    </source>
</evidence>
<dbReference type="Gene3D" id="2.40.50.140">
    <property type="entry name" value="Nucleic acid-binding proteins"/>
    <property type="match status" value="1"/>
</dbReference>
<feature type="binding site" evidence="16">
    <location>
        <position position="142"/>
    </location>
    <ligand>
        <name>Zn(2+)</name>
        <dbReference type="ChEBI" id="CHEBI:29105"/>
    </ligand>
</feature>
<dbReference type="SUPFAM" id="SSF52374">
    <property type="entry name" value="Nucleotidylyl transferase"/>
    <property type="match status" value="1"/>
</dbReference>
<feature type="binding site" evidence="16">
    <location>
        <position position="155"/>
    </location>
    <ligand>
        <name>Zn(2+)</name>
        <dbReference type="ChEBI" id="CHEBI:29105"/>
    </ligand>
</feature>
<evidence type="ECO:0000256" key="14">
    <source>
        <dbReference type="ARBA" id="ARBA00023146"/>
    </source>
</evidence>
<dbReference type="NCBIfam" id="TIGR00398">
    <property type="entry name" value="metG"/>
    <property type="match status" value="1"/>
</dbReference>
<keyword evidence="19" id="KW-1185">Reference proteome</keyword>
<comment type="caution">
    <text evidence="18">The sequence shown here is derived from an EMBL/GenBank/DDBJ whole genome shotgun (WGS) entry which is preliminary data.</text>
</comment>
<dbReference type="InterPro" id="IPR014729">
    <property type="entry name" value="Rossmann-like_a/b/a_fold"/>
</dbReference>
<dbReference type="Proteomes" id="UP001595926">
    <property type="component" value="Unassembled WGS sequence"/>
</dbReference>
<evidence type="ECO:0000256" key="2">
    <source>
        <dbReference type="ARBA" id="ARBA00004496"/>
    </source>
</evidence>
<dbReference type="Pfam" id="PF09334">
    <property type="entry name" value="tRNA-synt_1g"/>
    <property type="match status" value="1"/>
</dbReference>
<keyword evidence="7 16" id="KW-0436">Ligase</keyword>
<dbReference type="InterPro" id="IPR004495">
    <property type="entry name" value="Met-tRNA-synth_bsu_C"/>
</dbReference>
<dbReference type="InterPro" id="IPR002547">
    <property type="entry name" value="tRNA-bd_dom"/>
</dbReference>
<keyword evidence="11 16" id="KW-0067">ATP-binding</keyword>
<dbReference type="EMBL" id="JBHSJH010000002">
    <property type="protein sequence ID" value="MFC4892559.1"/>
    <property type="molecule type" value="Genomic_DNA"/>
</dbReference>
<dbReference type="Gene3D" id="2.20.28.20">
    <property type="entry name" value="Methionyl-tRNA synthetase, Zn-domain"/>
    <property type="match status" value="1"/>
</dbReference>
<feature type="domain" description="TRNA-binding" evidence="17">
    <location>
        <begin position="575"/>
        <end position="677"/>
    </location>
</feature>
<keyword evidence="12 16" id="KW-0694">RNA-binding</keyword>
<evidence type="ECO:0000256" key="6">
    <source>
        <dbReference type="ARBA" id="ARBA00022555"/>
    </source>
</evidence>
<evidence type="ECO:0000256" key="1">
    <source>
        <dbReference type="ARBA" id="ARBA00003314"/>
    </source>
</evidence>
<dbReference type="InterPro" id="IPR012340">
    <property type="entry name" value="NA-bd_OB-fold"/>
</dbReference>
<dbReference type="PANTHER" id="PTHR45765">
    <property type="entry name" value="METHIONINE--TRNA LIGASE"/>
    <property type="match status" value="1"/>
</dbReference>
<dbReference type="InterPro" id="IPR041872">
    <property type="entry name" value="Anticodon_Met"/>
</dbReference>
<protein>
    <recommendedName>
        <fullName evidence="16">Methionine--tRNA ligase</fullName>
        <ecNumber evidence="16">6.1.1.10</ecNumber>
    </recommendedName>
    <alternativeName>
        <fullName evidence="16">Methionyl-tRNA synthetase</fullName>
        <shortName evidence="16">MetRS</shortName>
    </alternativeName>
</protein>
<dbReference type="NCBIfam" id="NF001100">
    <property type="entry name" value="PRK00133.1"/>
    <property type="match status" value="1"/>
</dbReference>
<feature type="binding site" evidence="16">
    <location>
        <position position="158"/>
    </location>
    <ligand>
        <name>Zn(2+)</name>
        <dbReference type="ChEBI" id="CHEBI:29105"/>
    </ligand>
</feature>
<dbReference type="SUPFAM" id="SSF57770">
    <property type="entry name" value="Methionyl-tRNA synthetase (MetRS), Zn-domain"/>
    <property type="match status" value="1"/>
</dbReference>
<dbReference type="PROSITE" id="PS00178">
    <property type="entry name" value="AA_TRNA_LIGASE_I"/>
    <property type="match status" value="1"/>
</dbReference>
<dbReference type="InterPro" id="IPR029038">
    <property type="entry name" value="MetRS_Zn"/>
</dbReference>
<evidence type="ECO:0000313" key="19">
    <source>
        <dbReference type="Proteomes" id="UP001595926"/>
    </source>
</evidence>
<dbReference type="InterPro" id="IPR009080">
    <property type="entry name" value="tRNAsynth_Ia_anticodon-bd"/>
</dbReference>
<comment type="subunit">
    <text evidence="4 16">Homodimer.</text>
</comment>
<keyword evidence="6 16" id="KW-0820">tRNA-binding</keyword>
<evidence type="ECO:0000259" key="17">
    <source>
        <dbReference type="PROSITE" id="PS50886"/>
    </source>
</evidence>
<feature type="short sequence motif" description="'KMSKS' region" evidence="16">
    <location>
        <begin position="331"/>
        <end position="335"/>
    </location>
</feature>
<dbReference type="SUPFAM" id="SSF50249">
    <property type="entry name" value="Nucleic acid-binding proteins"/>
    <property type="match status" value="1"/>
</dbReference>
<evidence type="ECO:0000256" key="3">
    <source>
        <dbReference type="ARBA" id="ARBA00008258"/>
    </source>
</evidence>
<keyword evidence="9 16" id="KW-0547">Nucleotide-binding</keyword>
<dbReference type="Pfam" id="PF01588">
    <property type="entry name" value="tRNA_bind"/>
    <property type="match status" value="1"/>
</dbReference>
<keyword evidence="14 16" id="KW-0030">Aminoacyl-tRNA synthetase</keyword>
<reference evidence="19" key="1">
    <citation type="journal article" date="2019" name="Int. J. Syst. Evol. Microbiol.">
        <title>The Global Catalogue of Microorganisms (GCM) 10K type strain sequencing project: providing services to taxonomists for standard genome sequencing and annotation.</title>
        <authorList>
            <consortium name="The Broad Institute Genomics Platform"/>
            <consortium name="The Broad Institute Genome Sequencing Center for Infectious Disease"/>
            <person name="Wu L."/>
            <person name="Ma J."/>
        </authorList>
    </citation>
    <scope>NUCLEOTIDE SEQUENCE [LARGE SCALE GENOMIC DNA]</scope>
    <source>
        <strain evidence="19">CGMCC 1.13718</strain>
    </source>
</reference>
<feature type="short sequence motif" description="'HIGH' region" evidence="16">
    <location>
        <begin position="11"/>
        <end position="21"/>
    </location>
</feature>
<feature type="binding site" evidence="16">
    <location>
        <position position="334"/>
    </location>
    <ligand>
        <name>ATP</name>
        <dbReference type="ChEBI" id="CHEBI:30616"/>
    </ligand>
</feature>
<dbReference type="EC" id="6.1.1.10" evidence="16"/>
<dbReference type="Gene3D" id="3.40.50.620">
    <property type="entry name" value="HUPs"/>
    <property type="match status" value="1"/>
</dbReference>
<dbReference type="NCBIfam" id="TIGR00399">
    <property type="entry name" value="metG_C_term"/>
    <property type="match status" value="1"/>
</dbReference>
<evidence type="ECO:0000256" key="16">
    <source>
        <dbReference type="HAMAP-Rule" id="MF_00098"/>
    </source>
</evidence>
<keyword evidence="10 16" id="KW-0862">Zinc</keyword>
<evidence type="ECO:0000313" key="18">
    <source>
        <dbReference type="EMBL" id="MFC4892559.1"/>
    </source>
</evidence>
<keyword evidence="5 16" id="KW-0963">Cytoplasm</keyword>
<dbReference type="PRINTS" id="PR01041">
    <property type="entry name" value="TRNASYNTHMET"/>
</dbReference>
<dbReference type="CDD" id="cd07957">
    <property type="entry name" value="Anticodon_Ia_Met"/>
    <property type="match status" value="1"/>
</dbReference>
<dbReference type="InterPro" id="IPR015413">
    <property type="entry name" value="Methionyl/Leucyl_tRNA_Synth"/>
</dbReference>
<dbReference type="InterPro" id="IPR014758">
    <property type="entry name" value="Met-tRNA_synth"/>
</dbReference>
<proteinExistence type="inferred from homology"/>
<dbReference type="CDD" id="cd00814">
    <property type="entry name" value="MetRS_core"/>
    <property type="match status" value="1"/>
</dbReference>
<name>A0ABV9TCV2_9GAMM</name>
<accession>A0ABV9TCV2</accession>
<evidence type="ECO:0000256" key="10">
    <source>
        <dbReference type="ARBA" id="ARBA00022833"/>
    </source>
</evidence>
<evidence type="ECO:0000256" key="11">
    <source>
        <dbReference type="ARBA" id="ARBA00022840"/>
    </source>
</evidence>
<dbReference type="PROSITE" id="PS50886">
    <property type="entry name" value="TRBD"/>
    <property type="match status" value="1"/>
</dbReference>
<dbReference type="Pfam" id="PF19303">
    <property type="entry name" value="Anticodon_3"/>
    <property type="match status" value="1"/>
</dbReference>
<comment type="catalytic activity">
    <reaction evidence="15 16">
        <text>tRNA(Met) + L-methionine + ATP = L-methionyl-tRNA(Met) + AMP + diphosphate</text>
        <dbReference type="Rhea" id="RHEA:13481"/>
        <dbReference type="Rhea" id="RHEA-COMP:9667"/>
        <dbReference type="Rhea" id="RHEA-COMP:9698"/>
        <dbReference type="ChEBI" id="CHEBI:30616"/>
        <dbReference type="ChEBI" id="CHEBI:33019"/>
        <dbReference type="ChEBI" id="CHEBI:57844"/>
        <dbReference type="ChEBI" id="CHEBI:78442"/>
        <dbReference type="ChEBI" id="CHEBI:78530"/>
        <dbReference type="ChEBI" id="CHEBI:456215"/>
        <dbReference type="EC" id="6.1.1.10"/>
    </reaction>
</comment>
<dbReference type="Gene3D" id="1.10.730.10">
    <property type="entry name" value="Isoleucyl-tRNA Synthetase, Domain 1"/>
    <property type="match status" value="1"/>
</dbReference>
<dbReference type="PANTHER" id="PTHR45765:SF1">
    <property type="entry name" value="METHIONINE--TRNA LIGASE, CYTOPLASMIC"/>
    <property type="match status" value="1"/>
</dbReference>
<evidence type="ECO:0000256" key="4">
    <source>
        <dbReference type="ARBA" id="ARBA00011738"/>
    </source>
</evidence>
<feature type="binding site" evidence="16">
    <location>
        <position position="145"/>
    </location>
    <ligand>
        <name>Zn(2+)</name>
        <dbReference type="ChEBI" id="CHEBI:29105"/>
    </ligand>
</feature>
<sequence>MRKILVTNALPYANGHLHLGHMLGYIQSDIWVRFQKLRGNECTFVCGSDTHGTPIMLKAKNLGISPEELVEEMSASHLKDFQDFGINFDNYHSTHSEENREIVEDIYNKLFAKGLIETKDIAQAYDEEAKMFLPDRFVKGTCPKCKAEDQYGDSCEVCGATYDPTELINPKSVVSGKTPIQKSSQHFFFKLPDLQNEIASWIDNNKNLQPEVANKLKEWFEQGLQSWDISRDEPYFGFAIPNTDGKKFFYVWLDAPMGYIASYKNYCNKVGKDYKEYWSADSQELTELYHFIGKDIIYFHALFWPAILEASGYKTPTSIFANGFLTVNGKKMSKSRGTFIQARTYLNNIDPVYLRYYFASRLTARTDDIDLNLEEFITKSNSDIVGKVVNIASRCAGFICKKFDATLSSEIFDKELEKEFKNSHSAITEAFEKREFANAVRLIMALADKANQFIDFHKPWQLAKEEGQEQKVHQVCSQGINMFKVLIAYLKPIVPSIASNAEEFLNLNISDWSQAPNFLINHKINKFKPLANRIEREKVDQIIEETKQMLAEEQPQKSEIKESKLDLVPECNIDDFMKIDLRVAKIVEANHVEGADKLLRLLLDIGGIKRQVFAGIKSAYSPEDLIGKHTVMVANLAPRKMKFGLSEGMVLAASDSDNKGIYILEPHEGAQPGMRVK</sequence>
<organism evidence="18 19">
    <name type="scientific">Pseudofrancisella aestuarii</name>
    <dbReference type="NCBI Taxonomy" id="2670347"/>
    <lineage>
        <taxon>Bacteria</taxon>
        <taxon>Pseudomonadati</taxon>
        <taxon>Pseudomonadota</taxon>
        <taxon>Gammaproteobacteria</taxon>
        <taxon>Thiotrichales</taxon>
        <taxon>Francisellaceae</taxon>
        <taxon>Pseudofrancisella</taxon>
    </lineage>
</organism>
<keyword evidence="13 16" id="KW-0648">Protein biosynthesis</keyword>
<dbReference type="InterPro" id="IPR023458">
    <property type="entry name" value="Met-tRNA_ligase_1"/>
</dbReference>
<dbReference type="CDD" id="cd02800">
    <property type="entry name" value="tRNA_bind_EcMetRS_like"/>
    <property type="match status" value="1"/>
</dbReference>